<dbReference type="GO" id="GO:0008270">
    <property type="term" value="F:zinc ion binding"/>
    <property type="evidence" value="ECO:0007669"/>
    <property type="project" value="UniProtKB-KW"/>
</dbReference>
<reference evidence="12" key="1">
    <citation type="journal article" date="2018" name="Nat. Microbiol.">
        <title>Leveraging single-cell genomics to expand the fungal tree of life.</title>
        <authorList>
            <person name="Ahrendt S.R."/>
            <person name="Quandt C.A."/>
            <person name="Ciobanu D."/>
            <person name="Clum A."/>
            <person name="Salamov A."/>
            <person name="Andreopoulos B."/>
            <person name="Cheng J.F."/>
            <person name="Woyke T."/>
            <person name="Pelin A."/>
            <person name="Henrissat B."/>
            <person name="Reynolds N.K."/>
            <person name="Benny G.L."/>
            <person name="Smith M.E."/>
            <person name="James T.Y."/>
            <person name="Grigoriev I.V."/>
        </authorList>
    </citation>
    <scope>NUCLEOTIDE SEQUENCE [LARGE SCALE GENOMIC DNA]</scope>
    <source>
        <strain evidence="12">ATCC 52028</strain>
    </source>
</reference>
<comment type="subcellular location">
    <subcellularLocation>
        <location evidence="1">Nucleus</location>
        <location evidence="1">Nucleolus</location>
    </subcellularLocation>
</comment>
<sequence length="776" mass="83008">MPPAAGAARQFCATCGRATVHVRAAAGATCTQCRTTRLVVASVADTEMHSGMAGATRKSTGSKRPETIKRLPHGSRETTLRGVQRLLQLQVHRLIADHGAPPVILAHARQIWGWYLRFASGSAFAVAERTLDLLPSDRDTPRASRRGRHGDGDGDGESDDGFDVEDETFETMSAHLDDGETSASETDATGMSGGGGGGSASEHDEMRSVSSQTSSRRSGRHAWLRERSDADSDSAESAAGTLGGLTSGSDSDGAASRATTATGTTATGTSATGTTATGTTAAMARRPRRRPKHVRRLGAARRSLKDTTLNPWVAPLVLHLACTQARLPVLWQDIVAMVANGALPFWRAAPIVHGMAAPAYAHFFPRNTMALWMMEPDVLARLRRHLVRICAAHFGPVWRTANVPGLVVTLLGRLRAPLALWPPTTLVYQLLQPHLPRQPTHQDEVQYLAVALLIVLGHVFYFEPFPGRSQPVDPADRARRRAFRRRLQAALEQQRRESALLVHASIPQLVADRALADKMARFWKDAVQPDAGLVDVFQQIDAMWKHVPERQDAALAHNPLVAGDRGPASVRDAAKPMLFRRADALARPTWPCHTYDTADIGGEVGGDFAGVVELVGLITGEAVPTLFALMAEMVEALRPAYGAPVRFARGDGGLAAHAGEAAAAPGPGRPSAPDLIHRQQPPEPPRRPHPAFGQDIGVDDNSSSNGDDDEAIDVAHRRTRRRRRAHATSDAAALKPAATTRRAEPASPDPVASSPPPPSPLSPSIILLSSSESEAG</sequence>
<feature type="region of interest" description="Disordered" evidence="10">
    <location>
        <begin position="175"/>
        <end position="301"/>
    </location>
</feature>
<dbReference type="PANTHER" id="PTHR31576">
    <property type="entry name" value="TATA BOX-BINDING PROTEIN-ASSOCIATED FACTOR RNA POLYMERASE I SUBUNIT B"/>
    <property type="match status" value="1"/>
</dbReference>
<dbReference type="InterPro" id="IPR033599">
    <property type="entry name" value="TAF1B/Rrn7"/>
</dbReference>
<comment type="similarity">
    <text evidence="2">Belongs to the RRN7/TAF1B family.</text>
</comment>
<protein>
    <submittedName>
        <fullName evidence="11">Uncharacterized protein</fullName>
    </submittedName>
</protein>
<name>A0A4P9X3S9_9FUNG</name>
<feature type="compositionally biased region" description="Low complexity" evidence="10">
    <location>
        <begin position="247"/>
        <end position="282"/>
    </location>
</feature>
<keyword evidence="7" id="KW-0238">DNA-binding</keyword>
<keyword evidence="3" id="KW-0479">Metal-binding</keyword>
<dbReference type="GO" id="GO:0070860">
    <property type="term" value="C:RNA polymerase I core factor complex"/>
    <property type="evidence" value="ECO:0007669"/>
    <property type="project" value="InterPro"/>
</dbReference>
<feature type="compositionally biased region" description="Low complexity" evidence="10">
    <location>
        <begin position="658"/>
        <end position="673"/>
    </location>
</feature>
<gene>
    <name evidence="11" type="ORF">CXG81DRAFT_20252</name>
</gene>
<proteinExistence type="inferred from homology"/>
<keyword evidence="9" id="KW-0539">Nucleus</keyword>
<evidence type="ECO:0000256" key="2">
    <source>
        <dbReference type="ARBA" id="ARBA00006899"/>
    </source>
</evidence>
<feature type="region of interest" description="Disordered" evidence="10">
    <location>
        <begin position="50"/>
        <end position="75"/>
    </location>
</feature>
<dbReference type="PANTHER" id="PTHR31576:SF2">
    <property type="entry name" value="TATA BOX-BINDING PROTEIN-ASSOCIATED FACTOR RNA POLYMERASE I SUBUNIT B"/>
    <property type="match status" value="1"/>
</dbReference>
<accession>A0A4P9X3S9</accession>
<feature type="compositionally biased region" description="Basic residues" evidence="10">
    <location>
        <begin position="717"/>
        <end position="726"/>
    </location>
</feature>
<evidence type="ECO:0000256" key="6">
    <source>
        <dbReference type="ARBA" id="ARBA00023015"/>
    </source>
</evidence>
<feature type="compositionally biased region" description="Basic and acidic residues" evidence="10">
    <location>
        <begin position="63"/>
        <end position="75"/>
    </location>
</feature>
<keyword evidence="5" id="KW-0862">Zinc</keyword>
<keyword evidence="4" id="KW-0863">Zinc-finger</keyword>
<evidence type="ECO:0000256" key="9">
    <source>
        <dbReference type="ARBA" id="ARBA00023242"/>
    </source>
</evidence>
<evidence type="ECO:0000256" key="7">
    <source>
        <dbReference type="ARBA" id="ARBA00023125"/>
    </source>
</evidence>
<keyword evidence="6" id="KW-0805">Transcription regulation</keyword>
<keyword evidence="12" id="KW-1185">Reference proteome</keyword>
<dbReference type="GO" id="GO:0042790">
    <property type="term" value="P:nucleolar large rRNA transcription by RNA polymerase I"/>
    <property type="evidence" value="ECO:0007669"/>
    <property type="project" value="TreeGrafter"/>
</dbReference>
<evidence type="ECO:0000256" key="8">
    <source>
        <dbReference type="ARBA" id="ARBA00023163"/>
    </source>
</evidence>
<dbReference type="EMBL" id="ML014264">
    <property type="protein sequence ID" value="RKO99699.1"/>
    <property type="molecule type" value="Genomic_DNA"/>
</dbReference>
<evidence type="ECO:0000256" key="3">
    <source>
        <dbReference type="ARBA" id="ARBA00022723"/>
    </source>
</evidence>
<keyword evidence="8" id="KW-0804">Transcription</keyword>
<organism evidence="11 12">
    <name type="scientific">Caulochytrium protostelioides</name>
    <dbReference type="NCBI Taxonomy" id="1555241"/>
    <lineage>
        <taxon>Eukaryota</taxon>
        <taxon>Fungi</taxon>
        <taxon>Fungi incertae sedis</taxon>
        <taxon>Chytridiomycota</taxon>
        <taxon>Chytridiomycota incertae sedis</taxon>
        <taxon>Chytridiomycetes</taxon>
        <taxon>Caulochytriales</taxon>
        <taxon>Caulochytriaceae</taxon>
        <taxon>Caulochytrium</taxon>
    </lineage>
</organism>
<evidence type="ECO:0000313" key="12">
    <source>
        <dbReference type="Proteomes" id="UP000274922"/>
    </source>
</evidence>
<dbReference type="Proteomes" id="UP000274922">
    <property type="component" value="Unassembled WGS sequence"/>
</dbReference>
<evidence type="ECO:0000256" key="1">
    <source>
        <dbReference type="ARBA" id="ARBA00004604"/>
    </source>
</evidence>
<evidence type="ECO:0000256" key="10">
    <source>
        <dbReference type="SAM" id="MobiDB-lite"/>
    </source>
</evidence>
<evidence type="ECO:0000256" key="4">
    <source>
        <dbReference type="ARBA" id="ARBA00022771"/>
    </source>
</evidence>
<evidence type="ECO:0000256" key="5">
    <source>
        <dbReference type="ARBA" id="ARBA00022833"/>
    </source>
</evidence>
<feature type="region of interest" description="Disordered" evidence="10">
    <location>
        <begin position="135"/>
        <end position="163"/>
    </location>
</feature>
<evidence type="ECO:0000313" key="11">
    <source>
        <dbReference type="EMBL" id="RKO99699.1"/>
    </source>
</evidence>
<dbReference type="GO" id="GO:0001164">
    <property type="term" value="F:RNA polymerase I core promoter sequence-specific DNA binding"/>
    <property type="evidence" value="ECO:0007669"/>
    <property type="project" value="InterPro"/>
</dbReference>
<feature type="compositionally biased region" description="Low complexity" evidence="10">
    <location>
        <begin position="762"/>
        <end position="776"/>
    </location>
</feature>
<feature type="region of interest" description="Disordered" evidence="10">
    <location>
        <begin position="658"/>
        <end position="776"/>
    </location>
</feature>
<dbReference type="AlphaFoldDB" id="A0A4P9X3S9"/>
<feature type="compositionally biased region" description="Basic residues" evidence="10">
    <location>
        <begin position="285"/>
        <end position="299"/>
    </location>
</feature>
<feature type="compositionally biased region" description="Acidic residues" evidence="10">
    <location>
        <begin position="153"/>
        <end position="163"/>
    </location>
</feature>